<feature type="compositionally biased region" description="Basic residues" evidence="2">
    <location>
        <begin position="797"/>
        <end position="810"/>
    </location>
</feature>
<accession>A0A7M5UZ94</accession>
<dbReference type="PANTHER" id="PTHR47080">
    <property type="entry name" value="CHROMOSOME 16 OPEN READING FRAME 96"/>
    <property type="match status" value="1"/>
</dbReference>
<dbReference type="PANTHER" id="PTHR47080:SF1">
    <property type="entry name" value="CHROMOSOME 16 OPEN READING FRAME 96"/>
    <property type="match status" value="1"/>
</dbReference>
<dbReference type="EnsemblMetazoa" id="CLYHEMT003679.1">
    <property type="protein sequence ID" value="CLYHEMP003679.1"/>
    <property type="gene ID" value="CLYHEMG003679"/>
</dbReference>
<dbReference type="Proteomes" id="UP000594262">
    <property type="component" value="Unplaced"/>
</dbReference>
<feature type="compositionally biased region" description="Polar residues" evidence="2">
    <location>
        <begin position="678"/>
        <end position="691"/>
    </location>
</feature>
<keyword evidence="5" id="KW-1185">Reference proteome</keyword>
<organism evidence="4 5">
    <name type="scientific">Clytia hemisphaerica</name>
    <dbReference type="NCBI Taxonomy" id="252671"/>
    <lineage>
        <taxon>Eukaryota</taxon>
        <taxon>Metazoa</taxon>
        <taxon>Cnidaria</taxon>
        <taxon>Hydrozoa</taxon>
        <taxon>Hydroidolina</taxon>
        <taxon>Leptothecata</taxon>
        <taxon>Obeliida</taxon>
        <taxon>Clytiidae</taxon>
        <taxon>Clytia</taxon>
    </lineage>
</organism>
<dbReference type="OrthoDB" id="5981048at2759"/>
<evidence type="ECO:0000256" key="2">
    <source>
        <dbReference type="SAM" id="MobiDB-lite"/>
    </source>
</evidence>
<dbReference type="AlphaFoldDB" id="A0A7M5UZ94"/>
<feature type="compositionally biased region" description="Low complexity" evidence="2">
    <location>
        <begin position="356"/>
        <end position="370"/>
    </location>
</feature>
<feature type="region of interest" description="Disordered" evidence="2">
    <location>
        <begin position="789"/>
        <end position="817"/>
    </location>
</feature>
<feature type="compositionally biased region" description="Polar residues" evidence="2">
    <location>
        <begin position="338"/>
        <end position="355"/>
    </location>
</feature>
<dbReference type="Pfam" id="PF16043">
    <property type="entry name" value="DUF4795"/>
    <property type="match status" value="1"/>
</dbReference>
<protein>
    <recommendedName>
        <fullName evidence="3">DUF4795 domain-containing protein</fullName>
    </recommendedName>
</protein>
<keyword evidence="1" id="KW-0175">Coiled coil</keyword>
<dbReference type="Gene3D" id="1.10.287.1490">
    <property type="match status" value="1"/>
</dbReference>
<sequence>MELDYDTVLDIALGGPEIGPLNLITLHGLLRELFTKSGISKDQILIEEEDPVFSNAFKFIQSKVHKRPRTAGGGYDKLRSRVSVIVGDYAKSPIGLQKQVDEEKPPKILPADIEDRLKFIESELKIVKNFPSVDELRSWASEKTSPDTIVTDLWHFVSLNHRMNGAEEGIQKLTELVDKLIPELKKVSDDQSKCQGQIDDLYSQLKAISDRANHLNVRIDAASDKAVEKVAELKKEINDINEKLGDCASLNDLEDFVLSDVFVQEKDKARAIADQINEEMKTKAPLSLLSAMPDNSDLKRMNEEMMRLKDQMDQLPRKEDLETLDIYVKWPQLENAITSTPFNSRPSTSQQPEQGSHSPVNSRPSSSRQSTPAVVTSEAYQTSPRPPSSKQTEKDRPDSSSSNRSYRSHRNSRPSSSSNQKQQEYQPSDDVIKRLNELGMLNERHNALMDALDRTREQLALKADKSDLDGLLNNAILDDLLSQIRNLKENLSGLQHWRDVLEEERLPEFRNLMKMMEEQISNILKLIEDQERDGKAKQRSIDSLYTYIERLEENKLERDDPAFLELAKNLLLKKKDSVDGTLPPIADDSSPTDIADELNSFKKSLQELNEALSTNDKKHDKEMAILQNDLEDKLDRSELQPLREYLENRYNVLSQQQQEGVDDHHQCNNAKHRPTPPQSGKQRPNMKTSTPNGFNVSHPINQHNIPQETMSSVDGLGCSHPHYGNGFVPHSGQGAVVRTQMKFNCLSCDRPLTMQTNSAFQTVRGRPLNAYELDQLRVLQKILKGDKTHSELTRPVGGKHTKSLKNKKARTGSSKSHQPVLEYGYDVDDFVDGEVDIEGIDGRLYKGLISQKDLKRHLRRKSANAELRTVTPGSKTPHRPVSGKSVDLASSYNTSGLGTTHGSFDIQINH</sequence>
<evidence type="ECO:0000313" key="5">
    <source>
        <dbReference type="Proteomes" id="UP000594262"/>
    </source>
</evidence>
<feature type="region of interest" description="Disordered" evidence="2">
    <location>
        <begin position="338"/>
        <end position="427"/>
    </location>
</feature>
<feature type="compositionally biased region" description="Polar residues" evidence="2">
    <location>
        <begin position="371"/>
        <end position="383"/>
    </location>
</feature>
<evidence type="ECO:0000259" key="3">
    <source>
        <dbReference type="Pfam" id="PF16043"/>
    </source>
</evidence>
<feature type="domain" description="DUF4795" evidence="3">
    <location>
        <begin position="502"/>
        <end position="664"/>
    </location>
</feature>
<dbReference type="InterPro" id="IPR032013">
    <property type="entry name" value="DUF4795"/>
</dbReference>
<feature type="region of interest" description="Disordered" evidence="2">
    <location>
        <begin position="656"/>
        <end position="691"/>
    </location>
</feature>
<reference evidence="4" key="1">
    <citation type="submission" date="2021-01" db="UniProtKB">
        <authorList>
            <consortium name="EnsemblMetazoa"/>
        </authorList>
    </citation>
    <scope>IDENTIFICATION</scope>
</reference>
<feature type="region of interest" description="Disordered" evidence="2">
    <location>
        <begin position="860"/>
        <end position="885"/>
    </location>
</feature>
<feature type="coiled-coil region" evidence="1">
    <location>
        <begin position="484"/>
        <end position="533"/>
    </location>
</feature>
<evidence type="ECO:0000313" key="4">
    <source>
        <dbReference type="EnsemblMetazoa" id="CLYHEMP003679.1"/>
    </source>
</evidence>
<evidence type="ECO:0000256" key="1">
    <source>
        <dbReference type="SAM" id="Coils"/>
    </source>
</evidence>
<name>A0A7M5UZ94_9CNID</name>
<proteinExistence type="predicted"/>